<evidence type="ECO:0000313" key="2">
    <source>
        <dbReference type="Proteomes" id="UP001324115"/>
    </source>
</evidence>
<dbReference type="PANTHER" id="PTHR38390">
    <property type="entry name" value="OS01G0103900 PROTEIN"/>
    <property type="match status" value="1"/>
</dbReference>
<dbReference type="Proteomes" id="UP001324115">
    <property type="component" value="Unassembled WGS sequence"/>
</dbReference>
<sequence length="101" mass="11437">MVLVCFVIDLRSLPPQLLRDVKQSLLEVANFYAISSESESLRDKIGLCYVFRNRISSSDELKIAYSPSPRGNFDLRDFHHAVNHLPTDSFLPEIDDPGVSN</sequence>
<reference evidence="1 2" key="1">
    <citation type="journal article" date="2023" name="G3 (Bethesda)">
        <title>A haplotype-resolved chromosome-scale genome for Quercus rubra L. provides insights into the genetics of adaptive traits for red oak species.</title>
        <authorList>
            <person name="Kapoor B."/>
            <person name="Jenkins J."/>
            <person name="Schmutz J."/>
            <person name="Zhebentyayeva T."/>
            <person name="Kuelheim C."/>
            <person name="Coggeshall M."/>
            <person name="Heim C."/>
            <person name="Lasky J.R."/>
            <person name="Leites L."/>
            <person name="Islam-Faridi N."/>
            <person name="Romero-Severson J."/>
            <person name="DeLeo V.L."/>
            <person name="Lucas S.M."/>
            <person name="Lazic D."/>
            <person name="Gailing O."/>
            <person name="Carlson J."/>
            <person name="Staton M."/>
        </authorList>
    </citation>
    <scope>NUCLEOTIDE SEQUENCE [LARGE SCALE GENOMIC DNA]</scope>
    <source>
        <strain evidence="1">Pseudo-F2</strain>
    </source>
</reference>
<dbReference type="PANTHER" id="PTHR38390:SF2">
    <property type="entry name" value="OS01G0103900 PROTEIN"/>
    <property type="match status" value="1"/>
</dbReference>
<name>A0AAN7EHF5_QUERU</name>
<comment type="caution">
    <text evidence="1">The sequence shown here is derived from an EMBL/GenBank/DDBJ whole genome shotgun (WGS) entry which is preliminary data.</text>
</comment>
<gene>
    <name evidence="1" type="ORF">RGQ29_030264</name>
</gene>
<evidence type="ECO:0000313" key="1">
    <source>
        <dbReference type="EMBL" id="KAK4571788.1"/>
    </source>
</evidence>
<accession>A0AAN7EHF5</accession>
<dbReference type="EMBL" id="JAXUIC010000009">
    <property type="protein sequence ID" value="KAK4571788.1"/>
    <property type="molecule type" value="Genomic_DNA"/>
</dbReference>
<dbReference type="AlphaFoldDB" id="A0AAN7EHF5"/>
<protein>
    <submittedName>
        <fullName evidence="1">Uncharacterized protein</fullName>
    </submittedName>
</protein>
<keyword evidence="2" id="KW-1185">Reference proteome</keyword>
<organism evidence="1 2">
    <name type="scientific">Quercus rubra</name>
    <name type="common">Northern red oak</name>
    <name type="synonym">Quercus borealis</name>
    <dbReference type="NCBI Taxonomy" id="3512"/>
    <lineage>
        <taxon>Eukaryota</taxon>
        <taxon>Viridiplantae</taxon>
        <taxon>Streptophyta</taxon>
        <taxon>Embryophyta</taxon>
        <taxon>Tracheophyta</taxon>
        <taxon>Spermatophyta</taxon>
        <taxon>Magnoliopsida</taxon>
        <taxon>eudicotyledons</taxon>
        <taxon>Gunneridae</taxon>
        <taxon>Pentapetalae</taxon>
        <taxon>rosids</taxon>
        <taxon>fabids</taxon>
        <taxon>Fagales</taxon>
        <taxon>Fagaceae</taxon>
        <taxon>Quercus</taxon>
    </lineage>
</organism>
<proteinExistence type="predicted"/>